<dbReference type="Proteomes" id="UP000240931">
    <property type="component" value="Segment"/>
</dbReference>
<evidence type="ECO:0000313" key="1">
    <source>
        <dbReference type="EMBL" id="SOK58317.1"/>
    </source>
</evidence>
<dbReference type="Proteomes" id="UP000317227">
    <property type="component" value="Segment"/>
</dbReference>
<dbReference type="EMBL" id="LT960551">
    <property type="protein sequence ID" value="SOK58317.1"/>
    <property type="molecule type" value="Genomic_DNA"/>
</dbReference>
<dbReference type="EMBL" id="LR596615">
    <property type="protein sequence ID" value="VUE36086.1"/>
    <property type="molecule type" value="Genomic_DNA"/>
</dbReference>
<dbReference type="GeneID" id="40100458"/>
<evidence type="ECO:0000313" key="4">
    <source>
        <dbReference type="Proteomes" id="UP000317227"/>
    </source>
</evidence>
<organism evidence="1 3">
    <name type="scientific">Yersinia phage fHe-Yen9-04</name>
    <dbReference type="NCBI Taxonomy" id="2052742"/>
    <lineage>
        <taxon>Viruses</taxon>
        <taxon>Duplodnaviria</taxon>
        <taxon>Heunggongvirae</taxon>
        <taxon>Uroviricota</taxon>
        <taxon>Caudoviricetes</taxon>
        <taxon>Eneladusvirus</taxon>
        <taxon>Eneladusvirus Yen904</taxon>
    </lineage>
</organism>
<proteinExistence type="predicted"/>
<name>A0A2C9CWV2_9CAUD</name>
<evidence type="ECO:0000313" key="2">
    <source>
        <dbReference type="EMBL" id="VUE36086.1"/>
    </source>
</evidence>
<accession>A0A2C9CWV2</accession>
<protein>
    <submittedName>
        <fullName evidence="1">Uncharacterized protein</fullName>
    </submittedName>
</protein>
<dbReference type="KEGG" id="vg:40100458"/>
<dbReference type="OrthoDB" id="30430at10239"/>
<keyword evidence="3" id="KW-1185">Reference proteome</keyword>
<reference evidence="2 4" key="3">
    <citation type="submission" date="2019-06" db="EMBL/GenBank/DDBJ databases">
        <authorList>
            <person name="Bower L."/>
            <person name="Leinonen R."/>
        </authorList>
    </citation>
    <scope>NUCLEOTIDE SEQUENCE [LARGE SCALE GENOMIC DNA]</scope>
</reference>
<sequence length="287" mass="34027">MLDYKKYSVKEFIEYAREQNKTKNNNSFVLGYDNECDVYLISKYQNMGNYRACVYSKYFSVANIETGKYIFYYCNFKNTVTHEFENVSFSTKYNNKTKTYEIKSKTYKLNNKSIDIETNSQIFTTIYDDLRIKERLYRNGCKFIEVSFPIVTYVDGKVHNRTYGETYIHETYNSKGVCTFCNFSFSYKGNRATIQMYYKKGASFWMSSGTGNTDLYLRDNIKIPELKEVGIEYLYNDFNMWNIDLRMVGSENFECFEYAKSHLIKLLTKNIKYLSTALDKIKVHNEA</sequence>
<reference evidence="3" key="1">
    <citation type="submission" date="2017-10" db="EMBL/GenBank/DDBJ databases">
        <authorList>
            <person name="Skurnik M."/>
        </authorList>
    </citation>
    <scope>NUCLEOTIDE SEQUENCE [LARGE SCALE GENOMIC DNA]</scope>
</reference>
<gene>
    <name evidence="1" type="primary">g040</name>
</gene>
<dbReference type="RefSeq" id="YP_009623650.1">
    <property type="nucleotide sequence ID" value="NC_042116.1"/>
</dbReference>
<reference evidence="1" key="2">
    <citation type="submission" date="2017-10" db="EMBL/GenBank/DDBJ databases">
        <authorList>
            <person name="Banno H."/>
            <person name="Chua N.-H."/>
        </authorList>
    </citation>
    <scope>NUCLEOTIDE SEQUENCE [LARGE SCALE GENOMIC DNA]</scope>
</reference>
<evidence type="ECO:0000313" key="3">
    <source>
        <dbReference type="Proteomes" id="UP000240931"/>
    </source>
</evidence>